<organism evidence="1">
    <name type="scientific">viral metagenome</name>
    <dbReference type="NCBI Taxonomy" id="1070528"/>
    <lineage>
        <taxon>unclassified sequences</taxon>
        <taxon>metagenomes</taxon>
        <taxon>organismal metagenomes</taxon>
    </lineage>
</organism>
<proteinExistence type="predicted"/>
<name>A0A6C0BDD0_9ZZZZ</name>
<sequence length="29" mass="3462">MVSIIKIKIINRLINLFISVLKIFVKKNY</sequence>
<accession>A0A6C0BDD0</accession>
<reference evidence="1" key="1">
    <citation type="journal article" date="2020" name="Nature">
        <title>Giant virus diversity and host interactions through global metagenomics.</title>
        <authorList>
            <person name="Schulz F."/>
            <person name="Roux S."/>
            <person name="Paez-Espino D."/>
            <person name="Jungbluth S."/>
            <person name="Walsh D.A."/>
            <person name="Denef V.J."/>
            <person name="McMahon K.D."/>
            <person name="Konstantinidis K.T."/>
            <person name="Eloe-Fadrosh E.A."/>
            <person name="Kyrpides N.C."/>
            <person name="Woyke T."/>
        </authorList>
    </citation>
    <scope>NUCLEOTIDE SEQUENCE</scope>
    <source>
        <strain evidence="1">GVMAG-M-3300010160-4</strain>
    </source>
</reference>
<evidence type="ECO:0000313" key="1">
    <source>
        <dbReference type="EMBL" id="QHS90050.1"/>
    </source>
</evidence>
<protein>
    <submittedName>
        <fullName evidence="1">Uncharacterized protein</fullName>
    </submittedName>
</protein>
<dbReference type="EMBL" id="MN739124">
    <property type="protein sequence ID" value="QHS90050.1"/>
    <property type="molecule type" value="Genomic_DNA"/>
</dbReference>
<dbReference type="AlphaFoldDB" id="A0A6C0BDD0"/>